<evidence type="ECO:0000313" key="2">
    <source>
        <dbReference type="EMBL" id="CAD9023463.1"/>
    </source>
</evidence>
<accession>A0A7S1IUN1</accession>
<protein>
    <submittedName>
        <fullName evidence="2">Uncharacterized protein</fullName>
    </submittedName>
</protein>
<reference evidence="2" key="1">
    <citation type="submission" date="2021-01" db="EMBL/GenBank/DDBJ databases">
        <authorList>
            <person name="Corre E."/>
            <person name="Pelletier E."/>
            <person name="Niang G."/>
            <person name="Scheremetjew M."/>
            <person name="Finn R."/>
            <person name="Kale V."/>
            <person name="Holt S."/>
            <person name="Cochrane G."/>
            <person name="Meng A."/>
            <person name="Brown T."/>
            <person name="Cohen L."/>
        </authorList>
    </citation>
    <scope>NUCLEOTIDE SEQUENCE</scope>
    <source>
        <strain evidence="2">NIES-381</strain>
    </source>
</reference>
<proteinExistence type="predicted"/>
<dbReference type="EMBL" id="HBGA01092451">
    <property type="protein sequence ID" value="CAD9023463.1"/>
    <property type="molecule type" value="Transcribed_RNA"/>
</dbReference>
<evidence type="ECO:0000256" key="1">
    <source>
        <dbReference type="SAM" id="Phobius"/>
    </source>
</evidence>
<keyword evidence="1" id="KW-0812">Transmembrane</keyword>
<feature type="transmembrane region" description="Helical" evidence="1">
    <location>
        <begin position="69"/>
        <end position="89"/>
    </location>
</feature>
<organism evidence="2">
    <name type="scientific">Eutreptiella gymnastica</name>
    <dbReference type="NCBI Taxonomy" id="73025"/>
    <lineage>
        <taxon>Eukaryota</taxon>
        <taxon>Discoba</taxon>
        <taxon>Euglenozoa</taxon>
        <taxon>Euglenida</taxon>
        <taxon>Spirocuta</taxon>
        <taxon>Euglenophyceae</taxon>
        <taxon>Eutreptiales</taxon>
        <taxon>Eutreptiaceae</taxon>
        <taxon>Eutreptiella</taxon>
    </lineage>
</organism>
<sequence>MFLRCSRAKERLFMVFLLPHYLVVICFYVDICFNVYSPKVQASRMILAHTLATQEAKNWDSSLMKSSPYVMPLVLVLELTMNIVLESIMDKEQVNRAIKQLDLIGSVCAEAYEMGNGK</sequence>
<dbReference type="AlphaFoldDB" id="A0A7S1IUN1"/>
<keyword evidence="1" id="KW-0472">Membrane</keyword>
<keyword evidence="1" id="KW-1133">Transmembrane helix</keyword>
<name>A0A7S1IUN1_9EUGL</name>
<gene>
    <name evidence="2" type="ORF">EGYM00392_LOCUS34588</name>
</gene>
<feature type="transmembrane region" description="Helical" evidence="1">
    <location>
        <begin position="12"/>
        <end position="36"/>
    </location>
</feature>